<evidence type="ECO:0000259" key="5">
    <source>
        <dbReference type="Pfam" id="PF00535"/>
    </source>
</evidence>
<accession>S2YUK5</accession>
<dbReference type="PANTHER" id="PTHR43179">
    <property type="entry name" value="RHAMNOSYLTRANSFERASE WBBL"/>
    <property type="match status" value="1"/>
</dbReference>
<dbReference type="AlphaFoldDB" id="S2YUK5"/>
<keyword evidence="4" id="KW-0808">Transferase</keyword>
<dbReference type="InterPro" id="IPR001173">
    <property type="entry name" value="Glyco_trans_2-like"/>
</dbReference>
<dbReference type="PANTHER" id="PTHR43179:SF12">
    <property type="entry name" value="GALACTOFURANOSYLTRANSFERASE GLFT2"/>
    <property type="match status" value="1"/>
</dbReference>
<organism evidence="6 7">
    <name type="scientific">Corynebacterium pyruviciproducens ATCC BAA-1742</name>
    <dbReference type="NCBI Taxonomy" id="1125779"/>
    <lineage>
        <taxon>Bacteria</taxon>
        <taxon>Bacillati</taxon>
        <taxon>Actinomycetota</taxon>
        <taxon>Actinomycetes</taxon>
        <taxon>Mycobacteriales</taxon>
        <taxon>Corynebacteriaceae</taxon>
        <taxon>Corynebacterium</taxon>
    </lineage>
</organism>
<evidence type="ECO:0000313" key="6">
    <source>
        <dbReference type="EMBL" id="EPD68041.1"/>
    </source>
</evidence>
<keyword evidence="7" id="KW-1185">Reference proteome</keyword>
<dbReference type="Proteomes" id="UP000014408">
    <property type="component" value="Unassembled WGS sequence"/>
</dbReference>
<dbReference type="InterPro" id="IPR029044">
    <property type="entry name" value="Nucleotide-diphossugar_trans"/>
</dbReference>
<keyword evidence="3" id="KW-0328">Glycosyltransferase</keyword>
<dbReference type="STRING" id="1125779.HMPREF1219_02465"/>
<proteinExistence type="inferred from homology"/>
<evidence type="ECO:0000256" key="2">
    <source>
        <dbReference type="ARBA" id="ARBA00006739"/>
    </source>
</evidence>
<dbReference type="EMBL" id="ATBY01000017">
    <property type="protein sequence ID" value="EPD68041.1"/>
    <property type="molecule type" value="Genomic_DNA"/>
</dbReference>
<dbReference type="Gene3D" id="3.90.550.10">
    <property type="entry name" value="Spore Coat Polysaccharide Biosynthesis Protein SpsA, Chain A"/>
    <property type="match status" value="1"/>
</dbReference>
<reference evidence="6 7" key="1">
    <citation type="submission" date="2013-05" db="EMBL/GenBank/DDBJ databases">
        <title>The Genome Sequence of Corynebacterium pyruviciproducens 1773O (ATCC BAA-1742).</title>
        <authorList>
            <consortium name="The Broad Institute Genomics Platform"/>
            <person name="Earl A."/>
            <person name="Ward D."/>
            <person name="Feldgarden M."/>
            <person name="Gevers D."/>
            <person name="Tong J."/>
            <person name="Walker B."/>
            <person name="Young S."/>
            <person name="Zeng Q."/>
            <person name="Gargeya S."/>
            <person name="Fitzgerald M."/>
            <person name="Haas B."/>
            <person name="Abouelleil A."/>
            <person name="Allen A.W."/>
            <person name="Alvarado L."/>
            <person name="Arachchi H.M."/>
            <person name="Berlin A.M."/>
            <person name="Chapman S.B."/>
            <person name="Gainer-Dewar J."/>
            <person name="Goldberg J."/>
            <person name="Griggs A."/>
            <person name="Gujja S."/>
            <person name="Hansen M."/>
            <person name="Howarth C."/>
            <person name="Imamovic A."/>
            <person name="Ireland A."/>
            <person name="Larimer J."/>
            <person name="McCowan C."/>
            <person name="Murphy C."/>
            <person name="Pearson M."/>
            <person name="Poon T.W."/>
            <person name="Priest M."/>
            <person name="Roberts A."/>
            <person name="Saif S."/>
            <person name="Shea T."/>
            <person name="Sisk P."/>
            <person name="Sykes S."/>
            <person name="Wortman J."/>
            <person name="Nusbaum C."/>
            <person name="Birren B."/>
        </authorList>
    </citation>
    <scope>NUCLEOTIDE SEQUENCE [LARGE SCALE GENOMIC DNA]</scope>
    <source>
        <strain evidence="6 7">ATCC BAA-1742</strain>
    </source>
</reference>
<dbReference type="Pfam" id="PF00535">
    <property type="entry name" value="Glycos_transf_2"/>
    <property type="match status" value="1"/>
</dbReference>
<comment type="pathway">
    <text evidence="1">Cell wall biogenesis; cell wall polysaccharide biosynthesis.</text>
</comment>
<comment type="similarity">
    <text evidence="2">Belongs to the glycosyltransferase 2 family.</text>
</comment>
<dbReference type="GO" id="GO:0016757">
    <property type="term" value="F:glycosyltransferase activity"/>
    <property type="evidence" value="ECO:0007669"/>
    <property type="project" value="UniProtKB-KW"/>
</dbReference>
<evidence type="ECO:0000256" key="4">
    <source>
        <dbReference type="ARBA" id="ARBA00022679"/>
    </source>
</evidence>
<comment type="caution">
    <text evidence="6">The sequence shown here is derived from an EMBL/GenBank/DDBJ whole genome shotgun (WGS) entry which is preliminary data.</text>
</comment>
<protein>
    <recommendedName>
        <fullName evidence="5">Glycosyltransferase 2-like domain-containing protein</fullName>
    </recommendedName>
</protein>
<dbReference type="HOGENOM" id="CLU_023845_2_2_11"/>
<feature type="domain" description="Glycosyltransferase 2-like" evidence="5">
    <location>
        <begin position="108"/>
        <end position="223"/>
    </location>
</feature>
<dbReference type="PATRIC" id="fig|1125779.3.peg.2403"/>
<dbReference type="eggNOG" id="COG1216">
    <property type="taxonomic scope" value="Bacteria"/>
</dbReference>
<evidence type="ECO:0000256" key="1">
    <source>
        <dbReference type="ARBA" id="ARBA00004776"/>
    </source>
</evidence>
<evidence type="ECO:0000313" key="7">
    <source>
        <dbReference type="Proteomes" id="UP000014408"/>
    </source>
</evidence>
<evidence type="ECO:0000256" key="3">
    <source>
        <dbReference type="ARBA" id="ARBA00022676"/>
    </source>
</evidence>
<name>S2YUK5_9CORY</name>
<gene>
    <name evidence="6" type="ORF">HMPREF1219_02465</name>
</gene>
<sequence length="395" mass="44568">MPTLHVLAFLDEEVPARPGDSVLVLFDASRSRTEGDALFAQFARRMWDLGVTDYCQAGFPARNDPTLWPAIRQVVEEKTPAGATLRLSANPWVQAALNKMNSMDIAAVIVTHNRVELLRNSLTVVCNQSYPVRWVIVVDNGDQEDVDKLVHDVAGERAVYLPSKTNLGGGGGFAYGFMTALALGADAVWCADDDGRPEGPDVLQTLLTCMKDHDLDEVSPVVLNLTEPEKLAFPLRRGLVWRRKRSELGRGFLPGIASLFNGAVITAKAMESIGVPDYRLFIRGDEVEYHRRLARSGLNFGTCLDTAYLHPDGSDEFKPILGGRMHTQYPDSDFKRYFTYRNRGYLMNQPGMRKLLPQEYARFAWFFLVQKKDPAGFREWLRLQRLGRKERFERP</sequence>
<dbReference type="SUPFAM" id="SSF53448">
    <property type="entry name" value="Nucleotide-diphospho-sugar transferases"/>
    <property type="match status" value="1"/>
</dbReference>